<reference evidence="22 23" key="1">
    <citation type="submission" date="2020-01" db="EMBL/GenBank/DDBJ databases">
        <title>Investigation of new actinobacteria for the biodesulphurisation of diesel fuel.</title>
        <authorList>
            <person name="Athi Narayanan S.M."/>
        </authorList>
    </citation>
    <scope>NUCLEOTIDE SEQUENCE [LARGE SCALE GENOMIC DNA]</scope>
    <source>
        <strain evidence="22 23">213E</strain>
    </source>
</reference>
<dbReference type="InterPro" id="IPR017945">
    <property type="entry name" value="DHBP_synth_RibB-like_a/b_dom"/>
</dbReference>
<dbReference type="Proteomes" id="UP000466307">
    <property type="component" value="Unassembled WGS sequence"/>
</dbReference>
<comment type="function">
    <text evidence="2 20">Catalyzes the conversion of D-ribulose 5-phosphate to formate and 3,4-dihydroxy-2-butanone 4-phosphate.</text>
</comment>
<comment type="catalytic activity">
    <reaction evidence="17 19">
        <text>GTP + 4 H2O = 2,5-diamino-6-hydroxy-4-(5-phosphoribosylamino)-pyrimidine + formate + 2 phosphate + 3 H(+)</text>
        <dbReference type="Rhea" id="RHEA:23704"/>
        <dbReference type="ChEBI" id="CHEBI:15377"/>
        <dbReference type="ChEBI" id="CHEBI:15378"/>
        <dbReference type="ChEBI" id="CHEBI:15740"/>
        <dbReference type="ChEBI" id="CHEBI:37565"/>
        <dbReference type="ChEBI" id="CHEBI:43474"/>
        <dbReference type="ChEBI" id="CHEBI:58614"/>
        <dbReference type="EC" id="3.5.4.25"/>
    </reaction>
</comment>
<feature type="domain" description="GTP cyclohydrolase II" evidence="21">
    <location>
        <begin position="215"/>
        <end position="376"/>
    </location>
</feature>
<organism evidence="22 23">
    <name type="scientific">Gordonia desulfuricans</name>
    <dbReference type="NCBI Taxonomy" id="89051"/>
    <lineage>
        <taxon>Bacteria</taxon>
        <taxon>Bacillati</taxon>
        <taxon>Actinomycetota</taxon>
        <taxon>Actinomycetes</taxon>
        <taxon>Mycobacteriales</taxon>
        <taxon>Gordoniaceae</taxon>
        <taxon>Gordonia</taxon>
    </lineage>
</organism>
<protein>
    <recommendedName>
        <fullName evidence="19 20">Multifunctional fusion protein</fullName>
    </recommendedName>
    <domain>
        <recommendedName>
            <fullName evidence="19">GTP cyclohydrolase-2</fullName>
            <ecNumber evidence="19">3.5.4.25</ecNumber>
        </recommendedName>
        <alternativeName>
            <fullName evidence="19">GTP cyclohydrolase II</fullName>
        </alternativeName>
    </domain>
    <domain>
        <recommendedName>
            <fullName evidence="20">3,4-dihydroxy-2-butanone 4-phosphate synthase</fullName>
            <shortName evidence="20">DHBP synthase</shortName>
            <ecNumber evidence="20">4.1.99.12</ecNumber>
        </recommendedName>
    </domain>
</protein>
<evidence type="ECO:0000256" key="16">
    <source>
        <dbReference type="ARBA" id="ARBA00043932"/>
    </source>
</evidence>
<feature type="binding site" evidence="19">
    <location>
        <begin position="298"/>
        <end position="300"/>
    </location>
    <ligand>
        <name>GTP</name>
        <dbReference type="ChEBI" id="CHEBI:37565"/>
    </ligand>
</feature>
<evidence type="ECO:0000256" key="2">
    <source>
        <dbReference type="ARBA" id="ARBA00002284"/>
    </source>
</evidence>
<dbReference type="PIRSF" id="PIRSF001259">
    <property type="entry name" value="RibA"/>
    <property type="match status" value="1"/>
</dbReference>
<evidence type="ECO:0000256" key="6">
    <source>
        <dbReference type="ARBA" id="ARBA00011738"/>
    </source>
</evidence>
<comment type="similarity">
    <text evidence="19">Belongs to the GTP cyclohydrolase II family.</text>
</comment>
<feature type="binding site" evidence="20">
    <location>
        <begin position="25"/>
        <end position="26"/>
    </location>
    <ligand>
        <name>D-ribulose 5-phosphate</name>
        <dbReference type="ChEBI" id="CHEBI:58121"/>
    </ligand>
</feature>
<evidence type="ECO:0000256" key="9">
    <source>
        <dbReference type="ARBA" id="ARBA00022741"/>
    </source>
</evidence>
<keyword evidence="14 20" id="KW-0464">Manganese</keyword>
<evidence type="ECO:0000259" key="21">
    <source>
        <dbReference type="Pfam" id="PF00925"/>
    </source>
</evidence>
<dbReference type="NCBIfam" id="TIGR00505">
    <property type="entry name" value="ribA"/>
    <property type="match status" value="1"/>
</dbReference>
<dbReference type="GO" id="GO:0009231">
    <property type="term" value="P:riboflavin biosynthetic process"/>
    <property type="evidence" value="ECO:0007669"/>
    <property type="project" value="UniProtKB-UniRule"/>
</dbReference>
<dbReference type="GO" id="GO:0030145">
    <property type="term" value="F:manganese ion binding"/>
    <property type="evidence" value="ECO:0007669"/>
    <property type="project" value="UniProtKB-UniRule"/>
</dbReference>
<name>A0A7K3LTT8_9ACTN</name>
<comment type="catalytic activity">
    <reaction evidence="1 20">
        <text>D-ribulose 5-phosphate = (2S)-2-hydroxy-3-oxobutyl phosphate + formate + H(+)</text>
        <dbReference type="Rhea" id="RHEA:18457"/>
        <dbReference type="ChEBI" id="CHEBI:15378"/>
        <dbReference type="ChEBI" id="CHEBI:15740"/>
        <dbReference type="ChEBI" id="CHEBI:58121"/>
        <dbReference type="ChEBI" id="CHEBI:58830"/>
        <dbReference type="EC" id="4.1.99.12"/>
    </reaction>
</comment>
<evidence type="ECO:0000256" key="10">
    <source>
        <dbReference type="ARBA" id="ARBA00022801"/>
    </source>
</evidence>
<dbReference type="InterPro" id="IPR000926">
    <property type="entry name" value="RibA"/>
</dbReference>
<dbReference type="SUPFAM" id="SSF142695">
    <property type="entry name" value="RibA-like"/>
    <property type="match status" value="1"/>
</dbReference>
<comment type="similarity">
    <text evidence="5">In the N-terminal section; belongs to the DHBP synthase family.</text>
</comment>
<evidence type="ECO:0000256" key="8">
    <source>
        <dbReference type="ARBA" id="ARBA00022723"/>
    </source>
</evidence>
<dbReference type="NCBIfam" id="NF001591">
    <property type="entry name" value="PRK00393.1"/>
    <property type="match status" value="1"/>
</dbReference>
<evidence type="ECO:0000256" key="20">
    <source>
        <dbReference type="HAMAP-Rule" id="MF_00180"/>
    </source>
</evidence>
<feature type="active site" description="Nucleophile" evidence="19">
    <location>
        <position position="334"/>
    </location>
</feature>
<dbReference type="FunFam" id="3.40.50.10990:FF:000001">
    <property type="entry name" value="Riboflavin biosynthesis protein RibBA"/>
    <property type="match status" value="1"/>
</dbReference>
<feature type="binding site" evidence="19">
    <location>
        <position position="271"/>
    </location>
    <ligand>
        <name>Zn(2+)</name>
        <dbReference type="ChEBI" id="CHEBI:29105"/>
        <note>catalytic</note>
    </ligand>
</feature>
<accession>A0A7K3LTT8</accession>
<dbReference type="GO" id="GO:0008270">
    <property type="term" value="F:zinc ion binding"/>
    <property type="evidence" value="ECO:0007669"/>
    <property type="project" value="UniProtKB-UniRule"/>
</dbReference>
<dbReference type="Gene3D" id="3.40.50.10990">
    <property type="entry name" value="GTP cyclohydrolase II"/>
    <property type="match status" value="1"/>
</dbReference>
<keyword evidence="23" id="KW-1185">Reference proteome</keyword>
<evidence type="ECO:0000256" key="15">
    <source>
        <dbReference type="ARBA" id="ARBA00023239"/>
    </source>
</evidence>
<evidence type="ECO:0000256" key="18">
    <source>
        <dbReference type="ARBA" id="ARBA00060730"/>
    </source>
</evidence>
<keyword evidence="15 20" id="KW-0456">Lyase</keyword>
<evidence type="ECO:0000256" key="14">
    <source>
        <dbReference type="ARBA" id="ARBA00023211"/>
    </source>
</evidence>
<feature type="binding site" evidence="19">
    <location>
        <position position="260"/>
    </location>
    <ligand>
        <name>Zn(2+)</name>
        <dbReference type="ChEBI" id="CHEBI:29105"/>
        <note>catalytic</note>
    </ligand>
</feature>
<dbReference type="RefSeq" id="WP_020789634.1">
    <property type="nucleotide sequence ID" value="NZ_JAADZU010000076.1"/>
</dbReference>
<dbReference type="GO" id="GO:0003935">
    <property type="term" value="F:GTP cyclohydrolase II activity"/>
    <property type="evidence" value="ECO:0007669"/>
    <property type="project" value="UniProtKB-UniRule"/>
</dbReference>
<dbReference type="SUPFAM" id="SSF55821">
    <property type="entry name" value="YrdC/RibB"/>
    <property type="match status" value="1"/>
</dbReference>
<feature type="active site" description="Proton acceptor" evidence="19">
    <location>
        <position position="332"/>
    </location>
</feature>
<feature type="binding site" evidence="20">
    <location>
        <position position="26"/>
    </location>
    <ligand>
        <name>Mg(2+)</name>
        <dbReference type="ChEBI" id="CHEBI:18420"/>
        <label>2</label>
    </ligand>
</feature>
<dbReference type="InterPro" id="IPR036144">
    <property type="entry name" value="RibA-like_sf"/>
</dbReference>
<feature type="binding site" evidence="19">
    <location>
        <position position="355"/>
    </location>
    <ligand>
        <name>GTP</name>
        <dbReference type="ChEBI" id="CHEBI:37565"/>
    </ligand>
</feature>
<evidence type="ECO:0000256" key="13">
    <source>
        <dbReference type="ARBA" id="ARBA00023134"/>
    </source>
</evidence>
<keyword evidence="11 19" id="KW-0862">Zinc</keyword>
<evidence type="ECO:0000313" key="23">
    <source>
        <dbReference type="Proteomes" id="UP000466307"/>
    </source>
</evidence>
<dbReference type="Gene3D" id="3.90.870.10">
    <property type="entry name" value="DHBP synthase"/>
    <property type="match status" value="1"/>
</dbReference>
<dbReference type="EC" id="3.5.4.25" evidence="19"/>
<dbReference type="HAMAP" id="MF_00179">
    <property type="entry name" value="RibA"/>
    <property type="match status" value="1"/>
</dbReference>
<evidence type="ECO:0000256" key="11">
    <source>
        <dbReference type="ARBA" id="ARBA00022833"/>
    </source>
</evidence>
<dbReference type="InterPro" id="IPR000422">
    <property type="entry name" value="DHBP_synthase_RibB"/>
</dbReference>
<feature type="site" description="Essential for catalytic activity" evidence="20">
    <location>
        <position position="124"/>
    </location>
</feature>
<dbReference type="HAMAP" id="MF_00180">
    <property type="entry name" value="RibB"/>
    <property type="match status" value="1"/>
</dbReference>
<evidence type="ECO:0000256" key="5">
    <source>
        <dbReference type="ARBA" id="ARBA00005520"/>
    </source>
</evidence>
<dbReference type="InterPro" id="IPR032677">
    <property type="entry name" value="GTP_cyclohydro_II"/>
</dbReference>
<feature type="site" description="Essential for catalytic activity" evidence="20">
    <location>
        <position position="162"/>
    </location>
</feature>
<dbReference type="Pfam" id="PF00925">
    <property type="entry name" value="GTP_cyclohydro2"/>
    <property type="match status" value="1"/>
</dbReference>
<evidence type="ECO:0000256" key="3">
    <source>
        <dbReference type="ARBA" id="ARBA00004853"/>
    </source>
</evidence>
<feature type="binding site" evidence="20">
    <location>
        <begin position="138"/>
        <end position="142"/>
    </location>
    <ligand>
        <name>D-ribulose 5-phosphate</name>
        <dbReference type="ChEBI" id="CHEBI:58121"/>
    </ligand>
</feature>
<keyword evidence="9 19" id="KW-0547">Nucleotide-binding</keyword>
<dbReference type="EMBL" id="JAADZU010000076">
    <property type="protein sequence ID" value="NDK91642.1"/>
    <property type="molecule type" value="Genomic_DNA"/>
</dbReference>
<evidence type="ECO:0000256" key="4">
    <source>
        <dbReference type="ARBA" id="ARBA00004904"/>
    </source>
</evidence>
<dbReference type="AlphaFoldDB" id="A0A7K3LTT8"/>
<dbReference type="GO" id="GO:0005829">
    <property type="term" value="C:cytosol"/>
    <property type="evidence" value="ECO:0007669"/>
    <property type="project" value="TreeGrafter"/>
</dbReference>
<keyword evidence="7 20" id="KW-0686">Riboflavin biosynthesis</keyword>
<dbReference type="GO" id="GO:0000287">
    <property type="term" value="F:magnesium ion binding"/>
    <property type="evidence" value="ECO:0007669"/>
    <property type="project" value="UniProtKB-UniRule"/>
</dbReference>
<comment type="similarity">
    <text evidence="18 20">Belongs to the DHBP synthase family.</text>
</comment>
<feature type="binding site" evidence="19">
    <location>
        <position position="360"/>
    </location>
    <ligand>
        <name>GTP</name>
        <dbReference type="ChEBI" id="CHEBI:37565"/>
    </ligand>
</feature>
<dbReference type="PANTHER" id="PTHR21327">
    <property type="entry name" value="GTP CYCLOHYDROLASE II-RELATED"/>
    <property type="match status" value="1"/>
</dbReference>
<keyword evidence="8 20" id="KW-0479">Metal-binding</keyword>
<dbReference type="FunFam" id="3.90.870.10:FF:000002">
    <property type="entry name" value="3,4-dihydroxy-2-butanone 4-phosphate synthase"/>
    <property type="match status" value="1"/>
</dbReference>
<dbReference type="PANTHER" id="PTHR21327:SF18">
    <property type="entry name" value="3,4-DIHYDROXY-2-BUTANONE 4-PHOSPHATE SYNTHASE"/>
    <property type="match status" value="1"/>
</dbReference>
<comment type="cofactor">
    <cofactor evidence="20">
        <name>Mg(2+)</name>
        <dbReference type="ChEBI" id="CHEBI:18420"/>
    </cofactor>
    <cofactor evidence="20">
        <name>Mn(2+)</name>
        <dbReference type="ChEBI" id="CHEBI:29035"/>
    </cofactor>
    <text evidence="20">Binds 2 divalent metal cations per subunit. Magnesium or manganese.</text>
</comment>
<feature type="binding site" evidence="20">
    <location>
        <position position="30"/>
    </location>
    <ligand>
        <name>D-ribulose 5-phosphate</name>
        <dbReference type="ChEBI" id="CHEBI:58121"/>
    </ligand>
</feature>
<feature type="binding site" evidence="19">
    <location>
        <begin position="255"/>
        <end position="259"/>
    </location>
    <ligand>
        <name>GTP</name>
        <dbReference type="ChEBI" id="CHEBI:37565"/>
    </ligand>
</feature>
<evidence type="ECO:0000256" key="17">
    <source>
        <dbReference type="ARBA" id="ARBA00049295"/>
    </source>
</evidence>
<comment type="cofactor">
    <cofactor evidence="19">
        <name>Zn(2+)</name>
        <dbReference type="ChEBI" id="CHEBI:29105"/>
    </cofactor>
    <text evidence="19">Binds 1 zinc ion per subunit.</text>
</comment>
<evidence type="ECO:0000256" key="1">
    <source>
        <dbReference type="ARBA" id="ARBA00000141"/>
    </source>
</evidence>
<keyword evidence="13 19" id="KW-0342">GTP-binding</keyword>
<feature type="binding site" evidence="19">
    <location>
        <position position="273"/>
    </location>
    <ligand>
        <name>Zn(2+)</name>
        <dbReference type="ChEBI" id="CHEBI:29105"/>
        <note>catalytic</note>
    </ligand>
</feature>
<evidence type="ECO:0000313" key="22">
    <source>
        <dbReference type="EMBL" id="NDK91642.1"/>
    </source>
</evidence>
<sequence>MGSIETALADLRAGKPVLVIDDAGRENEGDVILPAASATTEWMAWTIRHTSGYVCVAMPDGRADQLHLPRMVEQNEDPRGTAYCVAVDAVAGVTTGISAADRATTVRVLADPDTRFDDLSRPGHVVPLRARAGGVLERPGHTEAAVDLCRYAGLPPVAAICELVSDDGSMMRAPEIADLAAVHGLSVLTVADLIVYRHSHPMPESADSPRVSRAAVTSIPNAYGSFRAYGYADHVTGAEHIALVSGSPGRGALVRVHSECLTGEAFGSRRCDCGPQLSASMERIARDGGVIVYLRGHEGRGIGLVKKLAAYALQDAGMDTIAANTALGEAADGREYGAAAAILNDLGVAEVRLLTNNPDKITAIETAGVGVRQRVPLVVGAMPDNVEYLATKRERMGHLLPAEGVRTSRLA</sequence>
<dbReference type="EC" id="4.1.99.12" evidence="20"/>
<dbReference type="GO" id="GO:0008686">
    <property type="term" value="F:3,4-dihydroxy-2-butanone-4-phosphate synthase activity"/>
    <property type="evidence" value="ECO:0007669"/>
    <property type="project" value="UniProtKB-UniRule"/>
</dbReference>
<feature type="binding site" evidence="19">
    <location>
        <position position="276"/>
    </location>
    <ligand>
        <name>GTP</name>
        <dbReference type="ChEBI" id="CHEBI:37565"/>
    </ligand>
</feature>
<comment type="function">
    <text evidence="16 19">Catalyzes the conversion of GTP to 2,5-diamino-6-ribosylamino-4(3H)-pyrimidinone 5'-phosphate (DARP), formate and pyrophosphate.</text>
</comment>
<feature type="binding site" evidence="19">
    <location>
        <position position="320"/>
    </location>
    <ligand>
        <name>GTP</name>
        <dbReference type="ChEBI" id="CHEBI:37565"/>
    </ligand>
</feature>
<dbReference type="UniPathway" id="UPA00275">
    <property type="reaction ID" value="UER00399"/>
</dbReference>
<feature type="binding site" evidence="20">
    <location>
        <position position="26"/>
    </location>
    <ligand>
        <name>Mg(2+)</name>
        <dbReference type="ChEBI" id="CHEBI:18420"/>
        <label>1</label>
    </ligand>
</feature>
<gene>
    <name evidence="20" type="primary">ribB</name>
    <name evidence="19" type="synonym">ribA</name>
    <name evidence="22" type="ORF">GYA93_18975</name>
</gene>
<dbReference type="GO" id="GO:0005525">
    <property type="term" value="F:GTP binding"/>
    <property type="evidence" value="ECO:0007669"/>
    <property type="project" value="UniProtKB-KW"/>
</dbReference>
<comment type="pathway">
    <text evidence="3 19">Cofactor biosynthesis; riboflavin biosynthesis; 5-amino-6-(D-ribitylamino)uracil from GTP: step 1/4.</text>
</comment>
<comment type="pathway">
    <text evidence="4 20">Cofactor biosynthesis; riboflavin biosynthesis; 2-hydroxy-3-oxobutyl phosphate from D-ribulose 5-phosphate: step 1/1.</text>
</comment>
<keyword evidence="10 19" id="KW-0378">Hydrolase</keyword>
<comment type="subunit">
    <text evidence="6 20">Homodimer.</text>
</comment>
<proteinExistence type="inferred from homology"/>
<dbReference type="Pfam" id="PF00926">
    <property type="entry name" value="DHBP_synthase"/>
    <property type="match status" value="1"/>
</dbReference>
<dbReference type="NCBIfam" id="TIGR00506">
    <property type="entry name" value="ribB"/>
    <property type="match status" value="1"/>
</dbReference>
<evidence type="ECO:0000256" key="19">
    <source>
        <dbReference type="HAMAP-Rule" id="MF_00179"/>
    </source>
</evidence>
<feature type="binding site" evidence="20">
    <location>
        <position position="141"/>
    </location>
    <ligand>
        <name>Mg(2+)</name>
        <dbReference type="ChEBI" id="CHEBI:18420"/>
        <label>2</label>
    </ligand>
</feature>
<evidence type="ECO:0000256" key="12">
    <source>
        <dbReference type="ARBA" id="ARBA00022842"/>
    </source>
</evidence>
<dbReference type="CDD" id="cd00641">
    <property type="entry name" value="GTP_cyclohydro2"/>
    <property type="match status" value="1"/>
</dbReference>
<evidence type="ECO:0000256" key="7">
    <source>
        <dbReference type="ARBA" id="ARBA00022619"/>
    </source>
</evidence>
<comment type="caution">
    <text evidence="22">The sequence shown here is derived from an EMBL/GenBank/DDBJ whole genome shotgun (WGS) entry which is preliminary data.</text>
</comment>
<keyword evidence="12 20" id="KW-0460">Magnesium</keyword>